<dbReference type="Proteomes" id="UP000007875">
    <property type="component" value="Unassembled WGS sequence"/>
</dbReference>
<dbReference type="STRING" id="51511.ENSCSAVP00000012126"/>
<reference evidence="9" key="3">
    <citation type="submission" date="2025-09" db="UniProtKB">
        <authorList>
            <consortium name="Ensembl"/>
        </authorList>
    </citation>
    <scope>IDENTIFICATION</scope>
</reference>
<dbReference type="EC" id="2.4.2.-" evidence="7"/>
<evidence type="ECO:0000256" key="4">
    <source>
        <dbReference type="ARBA" id="ARBA00023027"/>
    </source>
</evidence>
<reference evidence="10" key="1">
    <citation type="submission" date="2003-08" db="EMBL/GenBank/DDBJ databases">
        <authorList>
            <person name="Birren B."/>
            <person name="Nusbaum C."/>
            <person name="Abebe A."/>
            <person name="Abouelleil A."/>
            <person name="Adekoya E."/>
            <person name="Ait-zahra M."/>
            <person name="Allen N."/>
            <person name="Allen T."/>
            <person name="An P."/>
            <person name="Anderson M."/>
            <person name="Anderson S."/>
            <person name="Arachchi H."/>
            <person name="Armbruster J."/>
            <person name="Bachantsang P."/>
            <person name="Baldwin J."/>
            <person name="Barry A."/>
            <person name="Bayul T."/>
            <person name="Blitshsteyn B."/>
            <person name="Bloom T."/>
            <person name="Blye J."/>
            <person name="Boguslavskiy L."/>
            <person name="Borowsky M."/>
            <person name="Boukhgalter B."/>
            <person name="Brunache A."/>
            <person name="Butler J."/>
            <person name="Calixte N."/>
            <person name="Calvo S."/>
            <person name="Camarata J."/>
            <person name="Campo K."/>
            <person name="Chang J."/>
            <person name="Cheshatsang Y."/>
            <person name="Citroen M."/>
            <person name="Collymore A."/>
            <person name="Considine T."/>
            <person name="Cook A."/>
            <person name="Cooke P."/>
            <person name="Corum B."/>
            <person name="Cuomo C."/>
            <person name="David R."/>
            <person name="Dawoe T."/>
            <person name="Degray S."/>
            <person name="Dodge S."/>
            <person name="Dooley K."/>
            <person name="Dorje P."/>
            <person name="Dorjee K."/>
            <person name="Dorris L."/>
            <person name="Duffey N."/>
            <person name="Dupes A."/>
            <person name="Elkins T."/>
            <person name="Engels R."/>
            <person name="Erickson J."/>
            <person name="Farina A."/>
            <person name="Faro S."/>
            <person name="Ferreira P."/>
            <person name="Fischer H."/>
            <person name="Fitzgerald M."/>
            <person name="Foley K."/>
            <person name="Gage D."/>
            <person name="Galagan J."/>
            <person name="Gearin G."/>
            <person name="Gnerre S."/>
            <person name="Gnirke A."/>
            <person name="Goyette A."/>
            <person name="Graham J."/>
            <person name="Grandbois E."/>
            <person name="Gyaltsen K."/>
            <person name="Hafez N."/>
            <person name="Hagopian D."/>
            <person name="Hagos B."/>
            <person name="Hall J."/>
            <person name="Hatcher B."/>
            <person name="Heller A."/>
            <person name="Higgins H."/>
            <person name="Honan T."/>
            <person name="Horn A."/>
            <person name="Houde N."/>
            <person name="Hughes L."/>
            <person name="Hulme W."/>
            <person name="Husby E."/>
            <person name="Iliev I."/>
            <person name="Jaffe D."/>
            <person name="Jones C."/>
            <person name="Kamal M."/>
            <person name="Kamat A."/>
            <person name="Kamvysselis M."/>
            <person name="Karlsson E."/>
            <person name="Kells C."/>
            <person name="Kieu A."/>
            <person name="Kisner P."/>
            <person name="Kodira C."/>
            <person name="Kulbokas E."/>
            <person name="Labutti K."/>
            <person name="Lama D."/>
            <person name="Landers T."/>
            <person name="Leger J."/>
            <person name="Levine S."/>
            <person name="Lewis D."/>
            <person name="Lewis T."/>
            <person name="Lindblad-toh K."/>
            <person name="Liu X."/>
            <person name="Lokyitsang T."/>
            <person name="Lokyitsang Y."/>
            <person name="Lucien O."/>
            <person name="Lui A."/>
            <person name="Ma L.J."/>
            <person name="Mabbitt R."/>
            <person name="Macdonald J."/>
            <person name="Maclean C."/>
            <person name="Major J."/>
            <person name="Manning J."/>
            <person name="Marabella R."/>
            <person name="Maru K."/>
            <person name="Matthews C."/>
            <person name="Mauceli E."/>
            <person name="Mccarthy M."/>
            <person name="Mcdonough S."/>
            <person name="Mcghee T."/>
            <person name="Meldrim J."/>
            <person name="Meneus L."/>
            <person name="Mesirov J."/>
            <person name="Mihalev A."/>
            <person name="Mihova T."/>
            <person name="Mikkelsen T."/>
            <person name="Mlenga V."/>
            <person name="Moru K."/>
            <person name="Mozes J."/>
            <person name="Mulrain L."/>
            <person name="Munson G."/>
            <person name="Naylor J."/>
            <person name="Newes C."/>
            <person name="Nguyen C."/>
            <person name="Nguyen N."/>
            <person name="Nguyen T."/>
            <person name="Nicol R."/>
            <person name="Nielsen C."/>
            <person name="Nizzari M."/>
            <person name="Norbu C."/>
            <person name="Norbu N."/>
            <person name="O'donnell P."/>
            <person name="Okoawo O."/>
            <person name="O'leary S."/>
            <person name="Omotosho B."/>
            <person name="O'neill K."/>
            <person name="Osman S."/>
            <person name="Parker S."/>
            <person name="Perrin D."/>
            <person name="Phunkhang P."/>
            <person name="Piqani B."/>
            <person name="Purcell S."/>
            <person name="Rachupka T."/>
            <person name="Ramasamy U."/>
            <person name="Rameau R."/>
            <person name="Ray V."/>
            <person name="Raymond C."/>
            <person name="Retta R."/>
            <person name="Richardson S."/>
            <person name="Rise C."/>
            <person name="Rodriguez J."/>
            <person name="Rogers J."/>
            <person name="Rogov P."/>
            <person name="Rutman M."/>
            <person name="Schupbach R."/>
            <person name="Seaman C."/>
            <person name="Settipalli S."/>
            <person name="Sharpe T."/>
            <person name="Sheridan J."/>
            <person name="Sherpa N."/>
            <person name="Shi J."/>
            <person name="Smirnov S."/>
            <person name="Smith C."/>
            <person name="Sougnez C."/>
            <person name="Spencer B."/>
            <person name="Stalker J."/>
            <person name="Stange-thomann N."/>
            <person name="Stavropoulos S."/>
            <person name="Stetson K."/>
            <person name="Stone C."/>
            <person name="Stone S."/>
            <person name="Stubbs M."/>
            <person name="Talamas J."/>
            <person name="Tchuinga P."/>
            <person name="Tenzing P."/>
            <person name="Tesfaye S."/>
            <person name="Theodore J."/>
            <person name="Thoulutsang Y."/>
            <person name="Topham K."/>
            <person name="Towey S."/>
            <person name="Tsamla T."/>
            <person name="Tsomo N."/>
            <person name="Vallee D."/>
            <person name="Vassiliev H."/>
            <person name="Venkataraman V."/>
            <person name="Vinson J."/>
            <person name="Vo A."/>
            <person name="Wade C."/>
            <person name="Wang S."/>
            <person name="Wangchuk T."/>
            <person name="Wangdi T."/>
            <person name="Whittaker C."/>
            <person name="Wilkinson J."/>
            <person name="Wu Y."/>
            <person name="Wyman D."/>
            <person name="Yadav S."/>
            <person name="Yang S."/>
            <person name="Yang X."/>
            <person name="Yeager S."/>
            <person name="Yee E."/>
            <person name="Young G."/>
            <person name="Zainoun J."/>
            <person name="Zembeck L."/>
            <person name="Zimmer A."/>
            <person name="Zody M."/>
            <person name="Lander E."/>
        </authorList>
    </citation>
    <scope>NUCLEOTIDE SEQUENCE [LARGE SCALE GENOMIC DNA]</scope>
</reference>
<dbReference type="Ensembl" id="ENSCSAVT00000012266.1">
    <property type="protein sequence ID" value="ENSCSAVP00000012126.1"/>
    <property type="gene ID" value="ENSCSAVG00000007132.1"/>
</dbReference>
<evidence type="ECO:0000259" key="8">
    <source>
        <dbReference type="PROSITE" id="PS51059"/>
    </source>
</evidence>
<comment type="similarity">
    <text evidence="6">Belongs to the ARTD/PARP family.</text>
</comment>
<evidence type="ECO:0000313" key="9">
    <source>
        <dbReference type="Ensembl" id="ENSCSAVP00000012126.1"/>
    </source>
</evidence>
<dbReference type="GO" id="GO:0010629">
    <property type="term" value="P:negative regulation of gene expression"/>
    <property type="evidence" value="ECO:0007669"/>
    <property type="project" value="TreeGrafter"/>
</dbReference>
<dbReference type="GO" id="GO:0005737">
    <property type="term" value="C:cytoplasm"/>
    <property type="evidence" value="ECO:0007669"/>
    <property type="project" value="TreeGrafter"/>
</dbReference>
<dbReference type="OMA" id="GGANERI"/>
<organism evidence="9 10">
    <name type="scientific">Ciona savignyi</name>
    <name type="common">Pacific transparent sea squirt</name>
    <dbReference type="NCBI Taxonomy" id="51511"/>
    <lineage>
        <taxon>Eukaryota</taxon>
        <taxon>Metazoa</taxon>
        <taxon>Chordata</taxon>
        <taxon>Tunicata</taxon>
        <taxon>Ascidiacea</taxon>
        <taxon>Phlebobranchia</taxon>
        <taxon>Cionidae</taxon>
        <taxon>Ciona</taxon>
    </lineage>
</organism>
<evidence type="ECO:0000256" key="2">
    <source>
        <dbReference type="ARBA" id="ARBA00022676"/>
    </source>
</evidence>
<dbReference type="InParanoid" id="H2Z3G4"/>
<name>H2Z3G4_CIOSA</name>
<dbReference type="FunCoup" id="H2Z3G4">
    <property type="interactions" value="11"/>
</dbReference>
<dbReference type="GO" id="GO:0005634">
    <property type="term" value="C:nucleus"/>
    <property type="evidence" value="ECO:0007669"/>
    <property type="project" value="UniProtKB-SubCell"/>
</dbReference>
<dbReference type="SUPFAM" id="SSF56399">
    <property type="entry name" value="ADP-ribosylation"/>
    <property type="match status" value="1"/>
</dbReference>
<dbReference type="GO" id="GO:1990404">
    <property type="term" value="F:NAD+-protein mono-ADP-ribosyltransferase activity"/>
    <property type="evidence" value="ECO:0007669"/>
    <property type="project" value="TreeGrafter"/>
</dbReference>
<protein>
    <recommendedName>
        <fullName evidence="7">Poly [ADP-ribose] polymerase</fullName>
        <shortName evidence="7">PARP</shortName>
        <ecNumber evidence="7">2.4.2.-</ecNumber>
    </recommendedName>
</protein>
<evidence type="ECO:0000256" key="6">
    <source>
        <dbReference type="ARBA" id="ARBA00024347"/>
    </source>
</evidence>
<dbReference type="AlphaFoldDB" id="H2Z3G4"/>
<dbReference type="HOGENOM" id="CLU_014825_3_2_1"/>
<evidence type="ECO:0000256" key="5">
    <source>
        <dbReference type="ARBA" id="ARBA00023242"/>
    </source>
</evidence>
<dbReference type="GO" id="GO:0003714">
    <property type="term" value="F:transcription corepressor activity"/>
    <property type="evidence" value="ECO:0007669"/>
    <property type="project" value="TreeGrafter"/>
</dbReference>
<keyword evidence="4 7" id="KW-0520">NAD</keyword>
<sequence length="157" mass="17851">LRRIQNTSQYEQFYAKKKEVENDLNKWALPHAASRKLFHGTSEDVTEHICREGFNRSFAGKNATVYGKGMYFAVSPKYPHEKNFASPNKAGVRNMFMVEVATGEYAPTRGTSDMLVPPLRQSGGNKEFYHSVVDNPSSPEIFVVFKDACAYPLYWLT</sequence>
<dbReference type="GO" id="GO:0070212">
    <property type="term" value="P:protein poly-ADP-ribosylation"/>
    <property type="evidence" value="ECO:0007669"/>
    <property type="project" value="TreeGrafter"/>
</dbReference>
<keyword evidence="5" id="KW-0539">Nucleus</keyword>
<dbReference type="GO" id="GO:0003950">
    <property type="term" value="F:NAD+ poly-ADP-ribosyltransferase activity"/>
    <property type="evidence" value="ECO:0007669"/>
    <property type="project" value="UniProtKB-UniRule"/>
</dbReference>
<evidence type="ECO:0000256" key="1">
    <source>
        <dbReference type="ARBA" id="ARBA00004123"/>
    </source>
</evidence>
<keyword evidence="2 7" id="KW-0328">Glycosyltransferase</keyword>
<evidence type="ECO:0000256" key="3">
    <source>
        <dbReference type="ARBA" id="ARBA00022679"/>
    </source>
</evidence>
<dbReference type="CDD" id="cd01439">
    <property type="entry name" value="TCCD_inducible_PARP_like"/>
    <property type="match status" value="1"/>
</dbReference>
<accession>H2Z3G4</accession>
<dbReference type="InterPro" id="IPR052056">
    <property type="entry name" value="Mono-ARTD/PARP"/>
</dbReference>
<evidence type="ECO:0000256" key="7">
    <source>
        <dbReference type="RuleBase" id="RU362114"/>
    </source>
</evidence>
<dbReference type="GeneTree" id="ENSGT00940000164121"/>
<comment type="subcellular location">
    <subcellularLocation>
        <location evidence="1">Nucleus</location>
    </subcellularLocation>
</comment>
<reference evidence="9" key="2">
    <citation type="submission" date="2025-08" db="UniProtKB">
        <authorList>
            <consortium name="Ensembl"/>
        </authorList>
    </citation>
    <scope>IDENTIFICATION</scope>
</reference>
<dbReference type="Gene3D" id="3.90.228.10">
    <property type="match status" value="1"/>
</dbReference>
<evidence type="ECO:0000313" key="10">
    <source>
        <dbReference type="Proteomes" id="UP000007875"/>
    </source>
</evidence>
<dbReference type="PANTHER" id="PTHR14453:SF67">
    <property type="entry name" value="POLY [ADP-RIBOSE] POLYMERASE"/>
    <property type="match status" value="1"/>
</dbReference>
<feature type="domain" description="PARP catalytic" evidence="8">
    <location>
        <begin position="1"/>
        <end position="157"/>
    </location>
</feature>
<dbReference type="InterPro" id="IPR012317">
    <property type="entry name" value="Poly(ADP-ribose)pol_cat_dom"/>
</dbReference>
<dbReference type="PANTHER" id="PTHR14453">
    <property type="entry name" value="PARP/ZINC FINGER CCCH TYPE DOMAIN CONTAINING PROTEIN"/>
    <property type="match status" value="1"/>
</dbReference>
<proteinExistence type="inferred from homology"/>
<keyword evidence="3 7" id="KW-0808">Transferase</keyword>
<dbReference type="PROSITE" id="PS51059">
    <property type="entry name" value="PARP_CATALYTIC"/>
    <property type="match status" value="1"/>
</dbReference>
<dbReference type="Pfam" id="PF00644">
    <property type="entry name" value="PARP"/>
    <property type="match status" value="1"/>
</dbReference>
<keyword evidence="10" id="KW-1185">Reference proteome</keyword>